<evidence type="ECO:0000259" key="3">
    <source>
        <dbReference type="Pfam" id="PF09922"/>
    </source>
</evidence>
<feature type="domain" description="DUF1707" evidence="2">
    <location>
        <begin position="51"/>
        <end position="103"/>
    </location>
</feature>
<proteinExistence type="predicted"/>
<evidence type="ECO:0008006" key="6">
    <source>
        <dbReference type="Google" id="ProtNLM"/>
    </source>
</evidence>
<dbReference type="Pfam" id="PF08044">
    <property type="entry name" value="DUF1707"/>
    <property type="match status" value="1"/>
</dbReference>
<organism evidence="4 5">
    <name type="scientific">Plantactinospora endophytica</name>
    <dbReference type="NCBI Taxonomy" id="673535"/>
    <lineage>
        <taxon>Bacteria</taxon>
        <taxon>Bacillati</taxon>
        <taxon>Actinomycetota</taxon>
        <taxon>Actinomycetes</taxon>
        <taxon>Micromonosporales</taxon>
        <taxon>Micromonosporaceae</taxon>
        <taxon>Plantactinospora</taxon>
    </lineage>
</organism>
<evidence type="ECO:0000256" key="1">
    <source>
        <dbReference type="SAM" id="MobiDB-lite"/>
    </source>
</evidence>
<protein>
    <recommendedName>
        <fullName evidence="6">Cell wall-active antibiotics response LiaF-like C-terminal domain-containing protein</fullName>
    </recommendedName>
</protein>
<dbReference type="Proteomes" id="UP000646749">
    <property type="component" value="Unassembled WGS sequence"/>
</dbReference>
<gene>
    <name evidence="4" type="ORF">Pen02_09360</name>
</gene>
<name>A0ABQ4DU67_9ACTN</name>
<dbReference type="Pfam" id="PF09922">
    <property type="entry name" value="LiaF-like_C"/>
    <property type="match status" value="1"/>
</dbReference>
<keyword evidence="5" id="KW-1185">Reference proteome</keyword>
<dbReference type="PANTHER" id="PTHR40763">
    <property type="entry name" value="MEMBRANE PROTEIN-RELATED"/>
    <property type="match status" value="1"/>
</dbReference>
<evidence type="ECO:0000259" key="2">
    <source>
        <dbReference type="Pfam" id="PF08044"/>
    </source>
</evidence>
<reference evidence="4 5" key="1">
    <citation type="submission" date="2021-01" db="EMBL/GenBank/DDBJ databases">
        <title>Whole genome shotgun sequence of Plantactinospora endophytica NBRC 110450.</title>
        <authorList>
            <person name="Komaki H."/>
            <person name="Tamura T."/>
        </authorList>
    </citation>
    <scope>NUCLEOTIDE SEQUENCE [LARGE SCALE GENOMIC DNA]</scope>
    <source>
        <strain evidence="4 5">NBRC 110450</strain>
    </source>
</reference>
<feature type="domain" description="Cell wall-active antibiotics response LiaF-like C-terminal" evidence="3">
    <location>
        <begin position="145"/>
        <end position="201"/>
    </location>
</feature>
<sequence length="238" mass="25527">MSDSKLSDPVGPAKPELAGSLTLSAQVLPERPGPIGCAAMEREPQDDADRMRVSDREREQVVELLGTATAEGRLTLDEYADRATAAHAAKTRGELARLTDDLPTDPPAAAVPARRSESGVAEPAPERLVAIFGNESRKGRWPVPARLEARSIFGDCHIELQDTTIPHQVVTIEATAIFGSVTIFVPEGVEVRLTGTAVFGSKESKLRGVAPPGGPVLEVHTKVVFGSVTVRPPKRRWF</sequence>
<evidence type="ECO:0000313" key="4">
    <source>
        <dbReference type="EMBL" id="GIG86000.1"/>
    </source>
</evidence>
<dbReference type="InterPro" id="IPR024425">
    <property type="entry name" value="LiaF-like_C"/>
</dbReference>
<feature type="region of interest" description="Disordered" evidence="1">
    <location>
        <begin position="98"/>
        <end position="122"/>
    </location>
</feature>
<dbReference type="EMBL" id="BONW01000002">
    <property type="protein sequence ID" value="GIG86000.1"/>
    <property type="molecule type" value="Genomic_DNA"/>
</dbReference>
<feature type="compositionally biased region" description="Basic and acidic residues" evidence="1">
    <location>
        <begin position="40"/>
        <end position="57"/>
    </location>
</feature>
<comment type="caution">
    <text evidence="4">The sequence shown here is derived from an EMBL/GenBank/DDBJ whole genome shotgun (WGS) entry which is preliminary data.</text>
</comment>
<dbReference type="InterPro" id="IPR012551">
    <property type="entry name" value="DUF1707_SHOCT-like"/>
</dbReference>
<evidence type="ECO:0000313" key="5">
    <source>
        <dbReference type="Proteomes" id="UP000646749"/>
    </source>
</evidence>
<accession>A0ABQ4DU67</accession>
<dbReference type="PANTHER" id="PTHR40763:SF4">
    <property type="entry name" value="DUF1707 DOMAIN-CONTAINING PROTEIN"/>
    <property type="match status" value="1"/>
</dbReference>
<feature type="region of interest" description="Disordered" evidence="1">
    <location>
        <begin position="23"/>
        <end position="57"/>
    </location>
</feature>